<evidence type="ECO:0000313" key="2">
    <source>
        <dbReference type="EMBL" id="GLQ52766.1"/>
    </source>
</evidence>
<evidence type="ECO:0000313" key="3">
    <source>
        <dbReference type="Proteomes" id="UP001156691"/>
    </source>
</evidence>
<gene>
    <name evidence="2" type="ORF">GCM10010862_00240</name>
</gene>
<comment type="caution">
    <text evidence="2">The sequence shown here is derived from an EMBL/GenBank/DDBJ whole genome shotgun (WGS) entry which is preliminary data.</text>
</comment>
<reference evidence="3" key="1">
    <citation type="journal article" date="2019" name="Int. J. Syst. Evol. Microbiol.">
        <title>The Global Catalogue of Microorganisms (GCM) 10K type strain sequencing project: providing services to taxonomists for standard genome sequencing and annotation.</title>
        <authorList>
            <consortium name="The Broad Institute Genomics Platform"/>
            <consortium name="The Broad Institute Genome Sequencing Center for Infectious Disease"/>
            <person name="Wu L."/>
            <person name="Ma J."/>
        </authorList>
    </citation>
    <scope>NUCLEOTIDE SEQUENCE [LARGE SCALE GENOMIC DNA]</scope>
    <source>
        <strain evidence="3">NBRC 112416</strain>
    </source>
</reference>
<sequence>MGEAVASSGSGNNGFTRALEYPPPNLPLDGGGREGVTRCRCERKCAYEPSYATS</sequence>
<name>A0ABQ5VYY7_9HYPH</name>
<accession>A0ABQ5VYY7</accession>
<dbReference type="Proteomes" id="UP001156691">
    <property type="component" value="Unassembled WGS sequence"/>
</dbReference>
<dbReference type="EMBL" id="BSNS01000001">
    <property type="protein sequence ID" value="GLQ52766.1"/>
    <property type="molecule type" value="Genomic_DNA"/>
</dbReference>
<protein>
    <submittedName>
        <fullName evidence="2">Uncharacterized protein</fullName>
    </submittedName>
</protein>
<organism evidence="2 3">
    <name type="scientific">Devosia nitrariae</name>
    <dbReference type="NCBI Taxonomy" id="2071872"/>
    <lineage>
        <taxon>Bacteria</taxon>
        <taxon>Pseudomonadati</taxon>
        <taxon>Pseudomonadota</taxon>
        <taxon>Alphaproteobacteria</taxon>
        <taxon>Hyphomicrobiales</taxon>
        <taxon>Devosiaceae</taxon>
        <taxon>Devosia</taxon>
    </lineage>
</organism>
<keyword evidence="3" id="KW-1185">Reference proteome</keyword>
<evidence type="ECO:0000256" key="1">
    <source>
        <dbReference type="SAM" id="MobiDB-lite"/>
    </source>
</evidence>
<proteinExistence type="predicted"/>
<feature type="region of interest" description="Disordered" evidence="1">
    <location>
        <begin position="1"/>
        <end position="35"/>
    </location>
</feature>